<proteinExistence type="predicted"/>
<dbReference type="OrthoDB" id="5858459at2759"/>
<name>A0A1S0TEC5_LOALO</name>
<dbReference type="GeneID" id="9953579"/>
<accession>A0A1S0TEC5</accession>
<reference evidence="1" key="1">
    <citation type="submission" date="2012-04" db="EMBL/GenBank/DDBJ databases">
        <title>The Genome Sequence of Loa loa.</title>
        <authorList>
            <consortium name="The Broad Institute Genome Sequencing Platform"/>
            <consortium name="Broad Institute Genome Sequencing Center for Infectious Disease"/>
            <person name="Nutman T.B."/>
            <person name="Fink D.L."/>
            <person name="Russ C."/>
            <person name="Young S."/>
            <person name="Zeng Q."/>
            <person name="Gargeya S."/>
            <person name="Alvarado L."/>
            <person name="Berlin A."/>
            <person name="Chapman S.B."/>
            <person name="Chen Z."/>
            <person name="Freedman E."/>
            <person name="Gellesch M."/>
            <person name="Goldberg J."/>
            <person name="Griggs A."/>
            <person name="Gujja S."/>
            <person name="Heilman E.R."/>
            <person name="Heiman D."/>
            <person name="Howarth C."/>
            <person name="Mehta T."/>
            <person name="Neiman D."/>
            <person name="Pearson M."/>
            <person name="Roberts A."/>
            <person name="Saif S."/>
            <person name="Shea T."/>
            <person name="Shenoy N."/>
            <person name="Sisk P."/>
            <person name="Stolte C."/>
            <person name="Sykes S."/>
            <person name="White J."/>
            <person name="Yandava C."/>
            <person name="Haas B."/>
            <person name="Henn M.R."/>
            <person name="Nusbaum C."/>
            <person name="Birren B."/>
        </authorList>
    </citation>
    <scope>NUCLEOTIDE SEQUENCE [LARGE SCALE GENOMIC DNA]</scope>
</reference>
<dbReference type="RefSeq" id="XP_003151619.2">
    <property type="nucleotide sequence ID" value="XM_003151571.2"/>
</dbReference>
<protein>
    <submittedName>
        <fullName evidence="1">Uncharacterized protein</fullName>
    </submittedName>
</protein>
<dbReference type="AlphaFoldDB" id="A0A1S0TEC5"/>
<dbReference type="KEGG" id="loa:LOAG_16083"/>
<dbReference type="CTD" id="9953579"/>
<dbReference type="InParanoid" id="A0A1S0TEC5"/>
<feature type="non-terminal residue" evidence="1">
    <location>
        <position position="61"/>
    </location>
</feature>
<gene>
    <name evidence="1" type="ORF">LOAG_16083</name>
</gene>
<dbReference type="EMBL" id="JH716005">
    <property type="protein sequence ID" value="EFO12450.2"/>
    <property type="molecule type" value="Genomic_DNA"/>
</dbReference>
<evidence type="ECO:0000313" key="1">
    <source>
        <dbReference type="EMBL" id="EFO12450.2"/>
    </source>
</evidence>
<feature type="non-terminal residue" evidence="1">
    <location>
        <position position="1"/>
    </location>
</feature>
<sequence>TTLKQYVSNSSKLNCQFNAPCAWMNAPDDDLLDTSDFYLFVKTNSKLFPPQIQPGPSDPTK</sequence>
<organism evidence="1">
    <name type="scientific">Loa loa</name>
    <name type="common">Eye worm</name>
    <name type="synonym">Filaria loa</name>
    <dbReference type="NCBI Taxonomy" id="7209"/>
    <lineage>
        <taxon>Eukaryota</taxon>
        <taxon>Metazoa</taxon>
        <taxon>Ecdysozoa</taxon>
        <taxon>Nematoda</taxon>
        <taxon>Chromadorea</taxon>
        <taxon>Rhabditida</taxon>
        <taxon>Spirurina</taxon>
        <taxon>Spiruromorpha</taxon>
        <taxon>Filarioidea</taxon>
        <taxon>Onchocercidae</taxon>
        <taxon>Loa</taxon>
    </lineage>
</organism>